<proteinExistence type="predicted"/>
<name>A0ABV9AMM5_9ACTN</name>
<accession>A0ABV9AMM5</accession>
<dbReference type="RefSeq" id="WP_381168357.1">
    <property type="nucleotide sequence ID" value="NZ_JBHSFK010000002.1"/>
</dbReference>
<organism evidence="1 2">
    <name type="scientific">Streptomyces vulcanius</name>
    <dbReference type="NCBI Taxonomy" id="1441876"/>
    <lineage>
        <taxon>Bacteria</taxon>
        <taxon>Bacillati</taxon>
        <taxon>Actinomycetota</taxon>
        <taxon>Actinomycetes</taxon>
        <taxon>Kitasatosporales</taxon>
        <taxon>Streptomycetaceae</taxon>
        <taxon>Streptomyces</taxon>
    </lineage>
</organism>
<gene>
    <name evidence="1" type="ORF">ACFPIH_04435</name>
</gene>
<comment type="caution">
    <text evidence="1">The sequence shown here is derived from an EMBL/GenBank/DDBJ whole genome shotgun (WGS) entry which is preliminary data.</text>
</comment>
<keyword evidence="2" id="KW-1185">Reference proteome</keyword>
<evidence type="ECO:0000313" key="1">
    <source>
        <dbReference type="EMBL" id="MFC4498776.1"/>
    </source>
</evidence>
<dbReference type="Proteomes" id="UP001595839">
    <property type="component" value="Unassembled WGS sequence"/>
</dbReference>
<sequence>MVLPLVIIATVVGARAKAPQPGDRLLTELGTLVGDNQLFTRPGLSSDGGPSWYAGAYGLPVIAAATNQPPELGDASELARDLKGLSKGDPIWSRWYAVQVERATGTDIPGTWAEGILDAYKPSDNAAERIAVIAAVTDVMRAKSMTVPRAEHRALSKDLTSAVAVARSPYSLCRALQAASYLGLDTRTWTRTESEEGIPGPAFSAETVTNVYGALCVMELRGRPEQDSLKKQVLDWLKPHLTMEVAGSEFEAFFLAESWVKAGGARDDLAPLAAALRGRVDAGTGLLKQHVVRLGTLENTYYAAVLAERVGSFRQISGPRTVAAVRDQIPQARAHHSVAGLLMCAIILRYAGSADEALEDEAADLAVSWLEGGVDRDNVVIADQVVRQLHELGRDAPRIRAEEFPVRTAEDRYLAWTLLGMSDHLANGAALRKALAQQTADIEAAFDEPDSLMIKEVAAGLSAAGTQAERERLAAGLSEWSSSLRGCEGFQELYRPLKAESACSLEATVDQVTVVEPASR</sequence>
<reference evidence="2" key="1">
    <citation type="journal article" date="2019" name="Int. J. Syst. Evol. Microbiol.">
        <title>The Global Catalogue of Microorganisms (GCM) 10K type strain sequencing project: providing services to taxonomists for standard genome sequencing and annotation.</title>
        <authorList>
            <consortium name="The Broad Institute Genomics Platform"/>
            <consortium name="The Broad Institute Genome Sequencing Center for Infectious Disease"/>
            <person name="Wu L."/>
            <person name="Ma J."/>
        </authorList>
    </citation>
    <scope>NUCLEOTIDE SEQUENCE [LARGE SCALE GENOMIC DNA]</scope>
    <source>
        <strain evidence="2">CGMCC 4.7177</strain>
    </source>
</reference>
<evidence type="ECO:0000313" key="2">
    <source>
        <dbReference type="Proteomes" id="UP001595839"/>
    </source>
</evidence>
<dbReference type="EMBL" id="JBHSFK010000002">
    <property type="protein sequence ID" value="MFC4498776.1"/>
    <property type="molecule type" value="Genomic_DNA"/>
</dbReference>
<protein>
    <submittedName>
        <fullName evidence="1">Uncharacterized protein</fullName>
    </submittedName>
</protein>